<reference evidence="1 2" key="2">
    <citation type="journal article" date="2010" name="Nucleic Acids Res.">
        <title>BeetleBase in 2010: revisions to provide comprehensive genomic information for Tribolium castaneum.</title>
        <authorList>
            <person name="Kim H.S."/>
            <person name="Murphy T."/>
            <person name="Xia J."/>
            <person name="Caragea D."/>
            <person name="Park Y."/>
            <person name="Beeman R.W."/>
            <person name="Lorenzen M.D."/>
            <person name="Butcher S."/>
            <person name="Manak J.R."/>
            <person name="Brown S.J."/>
        </authorList>
    </citation>
    <scope>GENOME REANNOTATION</scope>
    <source>
        <strain evidence="1 2">Georgia GA2</strain>
    </source>
</reference>
<keyword evidence="2" id="KW-1185">Reference proteome</keyword>
<evidence type="ECO:0000313" key="1">
    <source>
        <dbReference type="EMBL" id="EFA04494.2"/>
    </source>
</evidence>
<name>D6WJT2_TRICA</name>
<reference evidence="1 2" key="1">
    <citation type="journal article" date="2008" name="Nature">
        <title>The genome of the model beetle and pest Tribolium castaneum.</title>
        <authorList>
            <consortium name="Tribolium Genome Sequencing Consortium"/>
            <person name="Richards S."/>
            <person name="Gibbs R.A."/>
            <person name="Weinstock G.M."/>
            <person name="Brown S.J."/>
            <person name="Denell R."/>
            <person name="Beeman R.W."/>
            <person name="Gibbs R."/>
            <person name="Beeman R.W."/>
            <person name="Brown S.J."/>
            <person name="Bucher G."/>
            <person name="Friedrich M."/>
            <person name="Grimmelikhuijzen C.J."/>
            <person name="Klingler M."/>
            <person name="Lorenzen M."/>
            <person name="Richards S."/>
            <person name="Roth S."/>
            <person name="Schroder R."/>
            <person name="Tautz D."/>
            <person name="Zdobnov E.M."/>
            <person name="Muzny D."/>
            <person name="Gibbs R.A."/>
            <person name="Weinstock G.M."/>
            <person name="Attaway T."/>
            <person name="Bell S."/>
            <person name="Buhay C.J."/>
            <person name="Chandrabose M.N."/>
            <person name="Chavez D."/>
            <person name="Clerk-Blankenburg K.P."/>
            <person name="Cree A."/>
            <person name="Dao M."/>
            <person name="Davis C."/>
            <person name="Chacko J."/>
            <person name="Dinh H."/>
            <person name="Dugan-Rocha S."/>
            <person name="Fowler G."/>
            <person name="Garner T.T."/>
            <person name="Garnes J."/>
            <person name="Gnirke A."/>
            <person name="Hawes A."/>
            <person name="Hernandez J."/>
            <person name="Hines S."/>
            <person name="Holder M."/>
            <person name="Hume J."/>
            <person name="Jhangiani S.N."/>
            <person name="Joshi V."/>
            <person name="Khan Z.M."/>
            <person name="Jackson L."/>
            <person name="Kovar C."/>
            <person name="Kowis A."/>
            <person name="Lee S."/>
            <person name="Lewis L.R."/>
            <person name="Margolis J."/>
            <person name="Morgan M."/>
            <person name="Nazareth L.V."/>
            <person name="Nguyen N."/>
            <person name="Okwuonu G."/>
            <person name="Parker D."/>
            <person name="Richards S."/>
            <person name="Ruiz S.J."/>
            <person name="Santibanez J."/>
            <person name="Savard J."/>
            <person name="Scherer S.E."/>
            <person name="Schneider B."/>
            <person name="Sodergren E."/>
            <person name="Tautz D."/>
            <person name="Vattahil S."/>
            <person name="Villasana D."/>
            <person name="White C.S."/>
            <person name="Wright R."/>
            <person name="Park Y."/>
            <person name="Beeman R.W."/>
            <person name="Lord J."/>
            <person name="Oppert B."/>
            <person name="Lorenzen M."/>
            <person name="Brown S."/>
            <person name="Wang L."/>
            <person name="Savard J."/>
            <person name="Tautz D."/>
            <person name="Richards S."/>
            <person name="Weinstock G."/>
            <person name="Gibbs R.A."/>
            <person name="Liu Y."/>
            <person name="Worley K."/>
            <person name="Weinstock G."/>
            <person name="Elsik C.G."/>
            <person name="Reese J.T."/>
            <person name="Elhaik E."/>
            <person name="Landan G."/>
            <person name="Graur D."/>
            <person name="Arensburger P."/>
            <person name="Atkinson P."/>
            <person name="Beeman R.W."/>
            <person name="Beidler J."/>
            <person name="Brown S.J."/>
            <person name="Demuth J.P."/>
            <person name="Drury D.W."/>
            <person name="Du Y.Z."/>
            <person name="Fujiwara H."/>
            <person name="Lorenzen M."/>
            <person name="Maselli V."/>
            <person name="Osanai M."/>
            <person name="Park Y."/>
            <person name="Robertson H.M."/>
            <person name="Tu Z."/>
            <person name="Wang J.J."/>
            <person name="Wang S."/>
            <person name="Richards S."/>
            <person name="Song H."/>
            <person name="Zhang L."/>
            <person name="Sodergren E."/>
            <person name="Werner D."/>
            <person name="Stanke M."/>
            <person name="Morgenstern B."/>
            <person name="Solovyev V."/>
            <person name="Kosarev P."/>
            <person name="Brown G."/>
            <person name="Chen H.C."/>
            <person name="Ermolaeva O."/>
            <person name="Hlavina W."/>
            <person name="Kapustin Y."/>
            <person name="Kiryutin B."/>
            <person name="Kitts P."/>
            <person name="Maglott D."/>
            <person name="Pruitt K."/>
            <person name="Sapojnikov V."/>
            <person name="Souvorov A."/>
            <person name="Mackey A.J."/>
            <person name="Waterhouse R.M."/>
            <person name="Wyder S."/>
            <person name="Zdobnov E.M."/>
            <person name="Zdobnov E.M."/>
            <person name="Wyder S."/>
            <person name="Kriventseva E.V."/>
            <person name="Kadowaki T."/>
            <person name="Bork P."/>
            <person name="Aranda M."/>
            <person name="Bao R."/>
            <person name="Beermann A."/>
            <person name="Berns N."/>
            <person name="Bolognesi R."/>
            <person name="Bonneton F."/>
            <person name="Bopp D."/>
            <person name="Brown S.J."/>
            <person name="Bucher G."/>
            <person name="Butts T."/>
            <person name="Chaumot A."/>
            <person name="Denell R.E."/>
            <person name="Ferrier D.E."/>
            <person name="Friedrich M."/>
            <person name="Gordon C.M."/>
            <person name="Jindra M."/>
            <person name="Klingler M."/>
            <person name="Lan Q."/>
            <person name="Lattorff H.M."/>
            <person name="Laudet V."/>
            <person name="von Levetsow C."/>
            <person name="Liu Z."/>
            <person name="Lutz R."/>
            <person name="Lynch J.A."/>
            <person name="da Fonseca R.N."/>
            <person name="Posnien N."/>
            <person name="Reuter R."/>
            <person name="Roth S."/>
            <person name="Savard J."/>
            <person name="Schinko J.B."/>
            <person name="Schmitt C."/>
            <person name="Schoppmeier M."/>
            <person name="Schroder R."/>
            <person name="Shippy T.D."/>
            <person name="Simonnet F."/>
            <person name="Marques-Souza H."/>
            <person name="Tautz D."/>
            <person name="Tomoyasu Y."/>
            <person name="Trauner J."/>
            <person name="Van der Zee M."/>
            <person name="Vervoort M."/>
            <person name="Wittkopp N."/>
            <person name="Wimmer E.A."/>
            <person name="Yang X."/>
            <person name="Jones A.K."/>
            <person name="Sattelle D.B."/>
            <person name="Ebert P.R."/>
            <person name="Nelson D."/>
            <person name="Scott J.G."/>
            <person name="Beeman R.W."/>
            <person name="Muthukrishnan S."/>
            <person name="Kramer K.J."/>
            <person name="Arakane Y."/>
            <person name="Beeman R.W."/>
            <person name="Zhu Q."/>
            <person name="Hogenkamp D."/>
            <person name="Dixit R."/>
            <person name="Oppert B."/>
            <person name="Jiang H."/>
            <person name="Zou Z."/>
            <person name="Marshall J."/>
            <person name="Elpidina E."/>
            <person name="Vinokurov K."/>
            <person name="Oppert C."/>
            <person name="Zou Z."/>
            <person name="Evans J."/>
            <person name="Lu Z."/>
            <person name="Zhao P."/>
            <person name="Sumathipala N."/>
            <person name="Altincicek B."/>
            <person name="Vilcinskas A."/>
            <person name="Williams M."/>
            <person name="Hultmark D."/>
            <person name="Hetru C."/>
            <person name="Jiang H."/>
            <person name="Grimmelikhuijzen C.J."/>
            <person name="Hauser F."/>
            <person name="Cazzamali G."/>
            <person name="Williamson M."/>
            <person name="Park Y."/>
            <person name="Li B."/>
            <person name="Tanaka Y."/>
            <person name="Predel R."/>
            <person name="Neupert S."/>
            <person name="Schachtner J."/>
            <person name="Verleyen P."/>
            <person name="Raible F."/>
            <person name="Bork P."/>
            <person name="Friedrich M."/>
            <person name="Walden K.K."/>
            <person name="Robertson H.M."/>
            <person name="Angeli S."/>
            <person name="Foret S."/>
            <person name="Bucher G."/>
            <person name="Schuetz S."/>
            <person name="Maleszka R."/>
            <person name="Wimmer E.A."/>
            <person name="Beeman R.W."/>
            <person name="Lorenzen M."/>
            <person name="Tomoyasu Y."/>
            <person name="Miller S.C."/>
            <person name="Grossmann D."/>
            <person name="Bucher G."/>
        </authorList>
    </citation>
    <scope>NUCLEOTIDE SEQUENCE [LARGE SCALE GENOMIC DNA]</scope>
    <source>
        <strain evidence="1 2">Georgia GA2</strain>
    </source>
</reference>
<dbReference type="InParanoid" id="D6WJT2"/>
<accession>D6WJT2</accession>
<dbReference type="PANTHER" id="PTHR21588:SF18">
    <property type="entry name" value="MICOS COMPLEX SUBUNIT MIC19"/>
    <property type="match status" value="1"/>
</dbReference>
<dbReference type="OMA" id="KEQVECE"/>
<dbReference type="AlphaFoldDB" id="D6WJT2"/>
<dbReference type="GO" id="GO:0061617">
    <property type="term" value="C:MICOS complex"/>
    <property type="evidence" value="ECO:0000318"/>
    <property type="project" value="GO_Central"/>
</dbReference>
<protein>
    <submittedName>
        <fullName evidence="1">Uncharacterized protein</fullName>
    </submittedName>
</protein>
<dbReference type="Proteomes" id="UP000007266">
    <property type="component" value="Linkage group 5"/>
</dbReference>
<dbReference type="HOGENOM" id="CLU_1951549_0_0_1"/>
<dbReference type="PANTHER" id="PTHR21588">
    <property type="entry name" value="COILED-COIL-HELIX-COILED-COIL-HELIX DOMAIN CONTAINING 6"/>
    <property type="match status" value="1"/>
</dbReference>
<proteinExistence type="predicted"/>
<evidence type="ECO:0000313" key="2">
    <source>
        <dbReference type="Proteomes" id="UP000007266"/>
    </source>
</evidence>
<sequence length="165" mass="19245">MGNDSWIIRDPIGQVSRAAKFSVMGNSFFCNRCDTDKFNLSRACVDQFLNDDPDNKLSFEERWMAKLKCLDDVHSKQNGLTEEAFNEMVDKLEKKLQSKNLPVYCRNRELLIECLGRNPTCMLNCKKEMDEFIDCVDALRVRRIKERIQDSMHKKKIDLDALVKS</sequence>
<organism evidence="1 2">
    <name type="scientific">Tribolium castaneum</name>
    <name type="common">Red flour beetle</name>
    <dbReference type="NCBI Taxonomy" id="7070"/>
    <lineage>
        <taxon>Eukaryota</taxon>
        <taxon>Metazoa</taxon>
        <taxon>Ecdysozoa</taxon>
        <taxon>Arthropoda</taxon>
        <taxon>Hexapoda</taxon>
        <taxon>Insecta</taxon>
        <taxon>Pterygota</taxon>
        <taxon>Neoptera</taxon>
        <taxon>Endopterygota</taxon>
        <taxon>Coleoptera</taxon>
        <taxon>Polyphaga</taxon>
        <taxon>Cucujiformia</taxon>
        <taxon>Tenebrionidae</taxon>
        <taxon>Tenebrionidae incertae sedis</taxon>
        <taxon>Tribolium</taxon>
    </lineage>
</organism>
<dbReference type="GO" id="GO:0007007">
    <property type="term" value="P:inner mitochondrial membrane organization"/>
    <property type="evidence" value="ECO:0000318"/>
    <property type="project" value="GO_Central"/>
</dbReference>
<dbReference type="EMBL" id="KQ971343">
    <property type="protein sequence ID" value="EFA04494.2"/>
    <property type="molecule type" value="Genomic_DNA"/>
</dbReference>
<dbReference type="STRING" id="7070.D6WJT2"/>
<dbReference type="InterPro" id="IPR052632">
    <property type="entry name" value="MICOS_subunit_Mic19"/>
</dbReference>
<gene>
    <name evidence="1" type="primary">GLEAN_14800</name>
    <name evidence="1" type="ORF">TcasGA2_TC014800</name>
</gene>